<dbReference type="PROSITE" id="PS51318">
    <property type="entry name" value="TAT"/>
    <property type="match status" value="1"/>
</dbReference>
<feature type="signal peptide" evidence="1">
    <location>
        <begin position="1"/>
        <end position="29"/>
    </location>
</feature>
<gene>
    <name evidence="2" type="ORF">GCM10011505_21770</name>
</gene>
<evidence type="ECO:0000313" key="3">
    <source>
        <dbReference type="Proteomes" id="UP000603352"/>
    </source>
</evidence>
<keyword evidence="3" id="KW-1185">Reference proteome</keyword>
<comment type="caution">
    <text evidence="2">The sequence shown here is derived from an EMBL/GenBank/DDBJ whole genome shotgun (WGS) entry which is preliminary data.</text>
</comment>
<dbReference type="RefSeq" id="WP_188577698.1">
    <property type="nucleotide sequence ID" value="NZ_BMDZ01000022.1"/>
</dbReference>
<evidence type="ECO:0000313" key="2">
    <source>
        <dbReference type="EMBL" id="GGB39878.1"/>
    </source>
</evidence>
<organism evidence="2 3">
    <name type="scientific">Tistrella bauzanensis</name>
    <dbReference type="NCBI Taxonomy" id="657419"/>
    <lineage>
        <taxon>Bacteria</taxon>
        <taxon>Pseudomonadati</taxon>
        <taxon>Pseudomonadota</taxon>
        <taxon>Alphaproteobacteria</taxon>
        <taxon>Geminicoccales</taxon>
        <taxon>Geminicoccaceae</taxon>
        <taxon>Tistrella</taxon>
    </lineage>
</organism>
<reference evidence="3" key="1">
    <citation type="journal article" date="2019" name="Int. J. Syst. Evol. Microbiol.">
        <title>The Global Catalogue of Microorganisms (GCM) 10K type strain sequencing project: providing services to taxonomists for standard genome sequencing and annotation.</title>
        <authorList>
            <consortium name="The Broad Institute Genomics Platform"/>
            <consortium name="The Broad Institute Genome Sequencing Center for Infectious Disease"/>
            <person name="Wu L."/>
            <person name="Ma J."/>
        </authorList>
    </citation>
    <scope>NUCLEOTIDE SEQUENCE [LARGE SCALE GENOMIC DNA]</scope>
    <source>
        <strain evidence="3">CGMCC 1.10188</strain>
    </source>
</reference>
<accession>A0ABQ1IIE2</accession>
<evidence type="ECO:0008006" key="4">
    <source>
        <dbReference type="Google" id="ProtNLM"/>
    </source>
</evidence>
<protein>
    <recommendedName>
        <fullName evidence="4">DUF2155 domain-containing protein</fullName>
    </recommendedName>
</protein>
<sequence>MSPRRAIAALAAVVSLALAAAPSASPALAQQSGIPAIPGKVAVFNGLNKVTARISRIVAPVDQPVEFGSLVITVRYCESAPPEEAPEARVFVEVDQTTATAPTERVFDGWMFASSPGINALDHAIYDIWPVSCSDQPPKSEAEEATAAKG</sequence>
<proteinExistence type="predicted"/>
<dbReference type="Pfam" id="PF09923">
    <property type="entry name" value="DUF2155"/>
    <property type="match status" value="1"/>
</dbReference>
<keyword evidence="1" id="KW-0732">Signal</keyword>
<dbReference type="InterPro" id="IPR019225">
    <property type="entry name" value="DUF2155"/>
</dbReference>
<name>A0ABQ1IIE2_9PROT</name>
<dbReference type="EMBL" id="BMDZ01000022">
    <property type="protein sequence ID" value="GGB39878.1"/>
    <property type="molecule type" value="Genomic_DNA"/>
</dbReference>
<feature type="chain" id="PRO_5045275910" description="DUF2155 domain-containing protein" evidence="1">
    <location>
        <begin position="30"/>
        <end position="150"/>
    </location>
</feature>
<dbReference type="Proteomes" id="UP000603352">
    <property type="component" value="Unassembled WGS sequence"/>
</dbReference>
<evidence type="ECO:0000256" key="1">
    <source>
        <dbReference type="SAM" id="SignalP"/>
    </source>
</evidence>
<dbReference type="InterPro" id="IPR006311">
    <property type="entry name" value="TAT_signal"/>
</dbReference>